<dbReference type="AlphaFoldDB" id="J9D5I4"/>
<dbReference type="HOGENOM" id="CLU_380823_0_0_1"/>
<reference evidence="3" key="2">
    <citation type="submission" date="2015-07" db="EMBL/GenBank/DDBJ databases">
        <title>Contrasting host-pathogen interactions and genome evolution in two generalist and specialist microsporidian pathogens of mosquitoes.</title>
        <authorList>
            <consortium name="The Broad Institute Genomics Platform"/>
            <consortium name="The Broad Institute Genome Sequencing Center for Infectious Disease"/>
            <person name="Cuomo C.A."/>
            <person name="Sanscrainte N.D."/>
            <person name="Goldberg J.M."/>
            <person name="Heiman D."/>
            <person name="Young S."/>
            <person name="Zeng Q."/>
            <person name="Becnel J.J."/>
            <person name="Birren B.W."/>
        </authorList>
    </citation>
    <scope>NUCLEOTIDE SEQUENCE [LARGE SCALE GENOMIC DNA]</scope>
    <source>
        <strain evidence="3">USNM 41457</strain>
    </source>
</reference>
<proteinExistence type="predicted"/>
<feature type="region of interest" description="Disordered" evidence="1">
    <location>
        <begin position="1"/>
        <end position="32"/>
    </location>
</feature>
<evidence type="ECO:0000313" key="2">
    <source>
        <dbReference type="EMBL" id="EJW02799.1"/>
    </source>
</evidence>
<comment type="caution">
    <text evidence="2">The sequence shown here is derived from an EMBL/GenBank/DDBJ whole genome shotgun (WGS) entry which is preliminary data.</text>
</comment>
<evidence type="ECO:0000256" key="1">
    <source>
        <dbReference type="SAM" id="MobiDB-lite"/>
    </source>
</evidence>
<dbReference type="VEuPathDB" id="MicrosporidiaDB:EDEG_00256"/>
<organism evidence="2 3">
    <name type="scientific">Edhazardia aedis (strain USNM 41457)</name>
    <name type="common">Microsporidian parasite</name>
    <dbReference type="NCBI Taxonomy" id="1003232"/>
    <lineage>
        <taxon>Eukaryota</taxon>
        <taxon>Fungi</taxon>
        <taxon>Fungi incertae sedis</taxon>
        <taxon>Microsporidia</taxon>
        <taxon>Edhazardia</taxon>
    </lineage>
</organism>
<reference evidence="2 3" key="1">
    <citation type="submission" date="2011-08" db="EMBL/GenBank/DDBJ databases">
        <authorList>
            <person name="Liu Z.J."/>
            <person name="Shi F.L."/>
            <person name="Lu J.Q."/>
            <person name="Li M."/>
            <person name="Wang Z.L."/>
        </authorList>
    </citation>
    <scope>NUCLEOTIDE SEQUENCE [LARGE SCALE GENOMIC DNA]</scope>
    <source>
        <strain evidence="2 3">USNM 41457</strain>
    </source>
</reference>
<name>J9D5I4_EDHAE</name>
<gene>
    <name evidence="2" type="ORF">EDEG_00256</name>
</gene>
<accession>J9D5I4</accession>
<evidence type="ECO:0000313" key="3">
    <source>
        <dbReference type="Proteomes" id="UP000003163"/>
    </source>
</evidence>
<dbReference type="Proteomes" id="UP000003163">
    <property type="component" value="Unassembled WGS sequence"/>
</dbReference>
<sequence length="727" mass="84047">MPVLSHRTRNNLPSKSSGFAHPDGSNQSQHDNVDAVNSLNTSRCSLIFYIICHPNFFSHVKFNKLDKKELKCGSEQCLTCRKNKIHSEIFVTDTLEDVYLNNKMHDKNTADDLIYFNKECCGSLLSSIGLNFGQVKFLIDQSYNWWEMPSSTALTNFDEYTRSSGAIFFVLHTRQTLEDFSAKNIFPYTKFVKNIDETGLHISNESLKSIWFKSENANRFLRIQSCKKNTCSQNGLNNFDIKKLQNTDNSNSESVFVKNIRPLFDWVTGGISGMFGFKNVQSSTGGCQNIFKVAKKNYIHKNQEKTSTYVLDKDFIDTLDKWILSEDVNHDSSQNIPNTFTKIDFDSLIQRYLACNGNKIDTISSSGNIYKLQKEDFDDAIISLTASYSENLKTVVDSLKNNNIIKKCVKMYLYALDFDENGSYCKQGVVWKNVVQNLFLCAVGKKIFEEKIISNIKNELDEFSTKFNEQFTTEKTGCKILIGKKNLQDCQKYFFNPCLKKIFKNSKFIKIEIDLLTNYKEINKKEFTYEEAIKLNNEHSLRIIPHNINLDINDLMFLMFSSFSLSYSEALFSQGFTIKPKINNHKDFHQLTSNLEKKLSHYGIEFPSSLYDKIDKFFMAFPVITNEKLQTSFDYFLISTSLIRGFDINPFGICCLSCLKECQLAEDLIISYENLKSRLGAHFSKYCQYKEIERYLNVNVELTQICHESSFGESEIRWYPIYSKKKT</sequence>
<dbReference type="EMBL" id="AFBI03000003">
    <property type="protein sequence ID" value="EJW02799.1"/>
    <property type="molecule type" value="Genomic_DNA"/>
</dbReference>
<dbReference type="InParanoid" id="J9D5I4"/>
<keyword evidence="3" id="KW-1185">Reference proteome</keyword>
<protein>
    <submittedName>
        <fullName evidence="2">Uncharacterized protein</fullName>
    </submittedName>
</protein>